<dbReference type="PANTHER" id="PTHR33337:SF32">
    <property type="entry name" value="DUF636 DOMAIN PROTEIN (AFU_ORTHOLOGUE AFUA_7G04120)"/>
    <property type="match status" value="1"/>
</dbReference>
<evidence type="ECO:0000256" key="1">
    <source>
        <dbReference type="ARBA" id="ARBA00005495"/>
    </source>
</evidence>
<accession>A0A427XN64</accession>
<organism evidence="6 7">
    <name type="scientific">Saitozyma podzolica</name>
    <dbReference type="NCBI Taxonomy" id="1890683"/>
    <lineage>
        <taxon>Eukaryota</taxon>
        <taxon>Fungi</taxon>
        <taxon>Dikarya</taxon>
        <taxon>Basidiomycota</taxon>
        <taxon>Agaricomycotina</taxon>
        <taxon>Tremellomycetes</taxon>
        <taxon>Tremellales</taxon>
        <taxon>Trimorphomycetaceae</taxon>
        <taxon>Saitozyma</taxon>
    </lineage>
</organism>
<evidence type="ECO:0000259" key="5">
    <source>
        <dbReference type="PROSITE" id="PS51891"/>
    </source>
</evidence>
<dbReference type="AlphaFoldDB" id="A0A427XN64"/>
<dbReference type="OrthoDB" id="9985472at2759"/>
<dbReference type="PANTHER" id="PTHR33337">
    <property type="entry name" value="GFA DOMAIN-CONTAINING PROTEIN"/>
    <property type="match status" value="1"/>
</dbReference>
<dbReference type="Gene3D" id="3.90.1590.10">
    <property type="entry name" value="glutathione-dependent formaldehyde- activating enzyme (gfa)"/>
    <property type="match status" value="1"/>
</dbReference>
<keyword evidence="2" id="KW-0479">Metal-binding</keyword>
<name>A0A427XN64_9TREE</name>
<evidence type="ECO:0000313" key="6">
    <source>
        <dbReference type="EMBL" id="RSH80147.1"/>
    </source>
</evidence>
<gene>
    <name evidence="6" type="ORF">EHS25_007252</name>
</gene>
<feature type="domain" description="CENP-V/GFA" evidence="5">
    <location>
        <begin position="17"/>
        <end position="150"/>
    </location>
</feature>
<dbReference type="InterPro" id="IPR006913">
    <property type="entry name" value="CENP-V/GFA"/>
</dbReference>
<comment type="similarity">
    <text evidence="1">Belongs to the Gfa family.</text>
</comment>
<evidence type="ECO:0000256" key="2">
    <source>
        <dbReference type="ARBA" id="ARBA00022723"/>
    </source>
</evidence>
<dbReference type="Pfam" id="PF04828">
    <property type="entry name" value="GFA"/>
    <property type="match status" value="1"/>
</dbReference>
<keyword evidence="4" id="KW-0456">Lyase</keyword>
<comment type="caution">
    <text evidence="6">The sequence shown here is derived from an EMBL/GenBank/DDBJ whole genome shotgun (WGS) entry which is preliminary data.</text>
</comment>
<reference evidence="6 7" key="1">
    <citation type="submission" date="2018-11" db="EMBL/GenBank/DDBJ databases">
        <title>Genome sequence of Saitozyma podzolica DSM 27192.</title>
        <authorList>
            <person name="Aliyu H."/>
            <person name="Gorte O."/>
            <person name="Ochsenreither K."/>
        </authorList>
    </citation>
    <scope>NUCLEOTIDE SEQUENCE [LARGE SCALE GENOMIC DNA]</scope>
    <source>
        <strain evidence="6 7">DSM 27192</strain>
    </source>
</reference>
<dbReference type="GO" id="GO:0046872">
    <property type="term" value="F:metal ion binding"/>
    <property type="evidence" value="ECO:0007669"/>
    <property type="project" value="UniProtKB-KW"/>
</dbReference>
<dbReference type="PROSITE" id="PS51891">
    <property type="entry name" value="CENP_V_GFA"/>
    <property type="match status" value="1"/>
</dbReference>
<dbReference type="SUPFAM" id="SSF51316">
    <property type="entry name" value="Mss4-like"/>
    <property type="match status" value="1"/>
</dbReference>
<keyword evidence="3" id="KW-0862">Zinc</keyword>
<keyword evidence="7" id="KW-1185">Reference proteome</keyword>
<sequence length="162" mass="17320">MSTSAAAAAAEGPHGYIQGACLCGRVKATLRRPVPGEMKLCHCTDCRKFTGAMWGAHPLPCVVAHDLSAAYILTMPEGDLTLEGEFKSFFSGGDSGQSVGRHFCGNCGSSLYDTGDDSPGWVFVHSGLFPPKSIPPPNLEIYWCNAESWEVVHPGCKTVDRQ</sequence>
<proteinExistence type="inferred from homology"/>
<dbReference type="GO" id="GO:0016846">
    <property type="term" value="F:carbon-sulfur lyase activity"/>
    <property type="evidence" value="ECO:0007669"/>
    <property type="project" value="InterPro"/>
</dbReference>
<dbReference type="STRING" id="1890683.A0A427XN64"/>
<protein>
    <recommendedName>
        <fullName evidence="5">CENP-V/GFA domain-containing protein</fullName>
    </recommendedName>
</protein>
<dbReference type="Proteomes" id="UP000279259">
    <property type="component" value="Unassembled WGS sequence"/>
</dbReference>
<evidence type="ECO:0000256" key="3">
    <source>
        <dbReference type="ARBA" id="ARBA00022833"/>
    </source>
</evidence>
<evidence type="ECO:0000256" key="4">
    <source>
        <dbReference type="ARBA" id="ARBA00023239"/>
    </source>
</evidence>
<dbReference type="EMBL" id="RSCD01000036">
    <property type="protein sequence ID" value="RSH80147.1"/>
    <property type="molecule type" value="Genomic_DNA"/>
</dbReference>
<evidence type="ECO:0000313" key="7">
    <source>
        <dbReference type="Proteomes" id="UP000279259"/>
    </source>
</evidence>
<dbReference type="InterPro" id="IPR011057">
    <property type="entry name" value="Mss4-like_sf"/>
</dbReference>